<evidence type="ECO:0000313" key="14">
    <source>
        <dbReference type="Proteomes" id="UP000598146"/>
    </source>
</evidence>
<evidence type="ECO:0000256" key="9">
    <source>
        <dbReference type="ARBA" id="ARBA00029605"/>
    </source>
</evidence>
<dbReference type="AlphaFoldDB" id="A0A931FYI3"/>
<organism evidence="13 14">
    <name type="scientific">Actinoplanes aureus</name>
    <dbReference type="NCBI Taxonomy" id="2792083"/>
    <lineage>
        <taxon>Bacteria</taxon>
        <taxon>Bacillati</taxon>
        <taxon>Actinomycetota</taxon>
        <taxon>Actinomycetes</taxon>
        <taxon>Micromonosporales</taxon>
        <taxon>Micromonosporaceae</taxon>
        <taxon>Actinoplanes</taxon>
    </lineage>
</organism>
<keyword evidence="8 13" id="KW-0378">Hydrolase</keyword>
<evidence type="ECO:0000256" key="2">
    <source>
        <dbReference type="ARBA" id="ARBA00004496"/>
    </source>
</evidence>
<reference evidence="13" key="1">
    <citation type="submission" date="2020-11" db="EMBL/GenBank/DDBJ databases">
        <title>Isolation and identification of active actinomycetes.</title>
        <authorList>
            <person name="Sun X."/>
        </authorList>
    </citation>
    <scope>NUCLEOTIDE SEQUENCE</scope>
    <source>
        <strain evidence="13">NEAU-A11</strain>
    </source>
</reference>
<keyword evidence="14" id="KW-1185">Reference proteome</keyword>
<evidence type="ECO:0000256" key="6">
    <source>
        <dbReference type="ARBA" id="ARBA00022490"/>
    </source>
</evidence>
<comment type="catalytic activity">
    <reaction evidence="1">
        <text>Release of N-terminal proline from a peptide.</text>
        <dbReference type="EC" id="3.4.11.5"/>
    </reaction>
</comment>
<keyword evidence="10" id="KW-0732">Signal</keyword>
<dbReference type="PRINTS" id="PR00793">
    <property type="entry name" value="PROAMNOPTASE"/>
</dbReference>
<keyword evidence="6" id="KW-0963">Cytoplasm</keyword>
<evidence type="ECO:0000256" key="4">
    <source>
        <dbReference type="ARBA" id="ARBA00012568"/>
    </source>
</evidence>
<dbReference type="PANTHER" id="PTHR43722:SF1">
    <property type="entry name" value="PROLINE IMINOPEPTIDASE"/>
    <property type="match status" value="1"/>
</dbReference>
<comment type="subcellular location">
    <subcellularLocation>
        <location evidence="2">Cytoplasm</location>
    </subcellularLocation>
</comment>
<dbReference type="InterPro" id="IPR029058">
    <property type="entry name" value="AB_hydrolase_fold"/>
</dbReference>
<accession>A0A931FYI3</accession>
<dbReference type="Proteomes" id="UP000598146">
    <property type="component" value="Unassembled WGS sequence"/>
</dbReference>
<dbReference type="InterPro" id="IPR000073">
    <property type="entry name" value="AB_hydrolase_1"/>
</dbReference>
<feature type="domain" description="Peptidase S33 tripeptidyl aminopeptidase-like C-terminal" evidence="12">
    <location>
        <begin position="370"/>
        <end position="450"/>
    </location>
</feature>
<dbReference type="InterPro" id="IPR013595">
    <property type="entry name" value="Pept_S33_TAP-like_C"/>
</dbReference>
<dbReference type="Pfam" id="PF00561">
    <property type="entry name" value="Abhydrolase_1"/>
    <property type="match status" value="1"/>
</dbReference>
<dbReference type="RefSeq" id="WP_196415576.1">
    <property type="nucleotide sequence ID" value="NZ_JADQTO010000009.1"/>
</dbReference>
<feature type="domain" description="AB hydrolase-1" evidence="11">
    <location>
        <begin position="74"/>
        <end position="211"/>
    </location>
</feature>
<sequence length="451" mass="48334">MSALIAILMTAVLTVPAGAGHRTGPALTGAQPCPEITTFTCSYLTVPLDRSGRRPGTLRLRVAVAGNADAPRGVLMVLSGGPGQPGPALVPRIAQRLSYLLDDYRMVMIDQRGTGAGAIDCPRLQAEVGSSDVTPPSPAAVRECADLLGRDRHHYTTADTVADLEDLRRALGVARWTLDGVSYGSFVAAQYGLTHPDRVRRMVLDSVVPQNDPDALYLDSLHRAGSVLRSACREQRCGYDPAAELAGVVRRYDNGVGVFDLLVIASIVDPKLTGTGFYPVLDLLHRAAQGDPGPLNAAIEGLRQGFTPPAEFSAGLHLATLCADLRSAPWGDSSTPLHERDEAVTRALDKISPAEAWPFEPRTAVEQGIVQGCRHWPVSRPNPRPPYDRLTMPVLLINGDRDLSTPVEWAREQAARTPHGRLVVIKGMGHSIQGRNAEGDRAVQQFLGSGC</sequence>
<dbReference type="GO" id="GO:0006508">
    <property type="term" value="P:proteolysis"/>
    <property type="evidence" value="ECO:0007669"/>
    <property type="project" value="UniProtKB-KW"/>
</dbReference>
<evidence type="ECO:0000256" key="8">
    <source>
        <dbReference type="ARBA" id="ARBA00022801"/>
    </source>
</evidence>
<dbReference type="InterPro" id="IPR002410">
    <property type="entry name" value="Peptidase_S33"/>
</dbReference>
<feature type="signal peptide" evidence="10">
    <location>
        <begin position="1"/>
        <end position="19"/>
    </location>
</feature>
<protein>
    <recommendedName>
        <fullName evidence="4">prolyl aminopeptidase</fullName>
        <ecNumber evidence="4">3.4.11.5</ecNumber>
    </recommendedName>
    <alternativeName>
        <fullName evidence="9">Prolyl aminopeptidase</fullName>
    </alternativeName>
</protein>
<evidence type="ECO:0000256" key="7">
    <source>
        <dbReference type="ARBA" id="ARBA00022670"/>
    </source>
</evidence>
<comment type="caution">
    <text evidence="13">The sequence shown here is derived from an EMBL/GenBank/DDBJ whole genome shotgun (WGS) entry which is preliminary data.</text>
</comment>
<evidence type="ECO:0000256" key="3">
    <source>
        <dbReference type="ARBA" id="ARBA00010088"/>
    </source>
</evidence>
<keyword evidence="7" id="KW-0645">Protease</keyword>
<dbReference type="EC" id="3.4.11.5" evidence="4"/>
<evidence type="ECO:0000256" key="5">
    <source>
        <dbReference type="ARBA" id="ARBA00022438"/>
    </source>
</evidence>
<proteinExistence type="inferred from homology"/>
<dbReference type="PANTHER" id="PTHR43722">
    <property type="entry name" value="PROLINE IMINOPEPTIDASE"/>
    <property type="match status" value="1"/>
</dbReference>
<gene>
    <name evidence="13" type="ORF">I4J89_20290</name>
</gene>
<evidence type="ECO:0000256" key="10">
    <source>
        <dbReference type="SAM" id="SignalP"/>
    </source>
</evidence>
<evidence type="ECO:0000259" key="12">
    <source>
        <dbReference type="Pfam" id="PF08386"/>
    </source>
</evidence>
<keyword evidence="5" id="KW-0031">Aminopeptidase</keyword>
<evidence type="ECO:0000256" key="1">
    <source>
        <dbReference type="ARBA" id="ARBA00001585"/>
    </source>
</evidence>
<evidence type="ECO:0000259" key="11">
    <source>
        <dbReference type="Pfam" id="PF00561"/>
    </source>
</evidence>
<name>A0A931FYI3_9ACTN</name>
<dbReference type="EMBL" id="JADQTO010000009">
    <property type="protein sequence ID" value="MBG0563787.1"/>
    <property type="molecule type" value="Genomic_DNA"/>
</dbReference>
<dbReference type="Pfam" id="PF08386">
    <property type="entry name" value="Abhydrolase_4"/>
    <property type="match status" value="1"/>
</dbReference>
<dbReference type="SUPFAM" id="SSF53474">
    <property type="entry name" value="alpha/beta-Hydrolases"/>
    <property type="match status" value="1"/>
</dbReference>
<evidence type="ECO:0000313" key="13">
    <source>
        <dbReference type="EMBL" id="MBG0563787.1"/>
    </source>
</evidence>
<feature type="chain" id="PRO_5037739300" description="prolyl aminopeptidase" evidence="10">
    <location>
        <begin position="20"/>
        <end position="451"/>
    </location>
</feature>
<dbReference type="Gene3D" id="3.40.50.1820">
    <property type="entry name" value="alpha/beta hydrolase"/>
    <property type="match status" value="1"/>
</dbReference>
<comment type="similarity">
    <text evidence="3">Belongs to the peptidase S33 family.</text>
</comment>
<dbReference type="InterPro" id="IPR005944">
    <property type="entry name" value="Pro_iminopeptidase"/>
</dbReference>
<dbReference type="GO" id="GO:0004177">
    <property type="term" value="F:aminopeptidase activity"/>
    <property type="evidence" value="ECO:0007669"/>
    <property type="project" value="UniProtKB-KW"/>
</dbReference>
<dbReference type="GO" id="GO:0005737">
    <property type="term" value="C:cytoplasm"/>
    <property type="evidence" value="ECO:0007669"/>
    <property type="project" value="UniProtKB-SubCell"/>
</dbReference>